<evidence type="ECO:0000313" key="6">
    <source>
        <dbReference type="EMBL" id="OXL43910.1"/>
    </source>
</evidence>
<dbReference type="InterPro" id="IPR018062">
    <property type="entry name" value="HTH_AraC-typ_CS"/>
</dbReference>
<dbReference type="AlphaFoldDB" id="A0AA91TJ90"/>
<gene>
    <name evidence="6" type="ORF">CFT61_08415</name>
</gene>
<dbReference type="PROSITE" id="PS01124">
    <property type="entry name" value="HTH_ARAC_FAMILY_2"/>
    <property type="match status" value="1"/>
</dbReference>
<dbReference type="PANTHER" id="PTHR43280:SF2">
    <property type="entry name" value="HTH-TYPE TRANSCRIPTIONAL REGULATOR EXSA"/>
    <property type="match status" value="1"/>
</dbReference>
<dbReference type="Gene3D" id="2.60.40.10">
    <property type="entry name" value="Immunoglobulins"/>
    <property type="match status" value="1"/>
</dbReference>
<keyword evidence="1" id="KW-0805">Transcription regulation</keyword>
<protein>
    <recommendedName>
        <fullName evidence="5">HTH araC/xylS-type domain-containing protein</fullName>
    </recommendedName>
</protein>
<dbReference type="InterPro" id="IPR018060">
    <property type="entry name" value="HTH_AraC"/>
</dbReference>
<dbReference type="PROSITE" id="PS00041">
    <property type="entry name" value="HTH_ARAC_FAMILY_1"/>
    <property type="match status" value="1"/>
</dbReference>
<evidence type="ECO:0000256" key="4">
    <source>
        <dbReference type="SAM" id="Phobius"/>
    </source>
</evidence>
<dbReference type="GO" id="GO:0043565">
    <property type="term" value="F:sequence-specific DNA binding"/>
    <property type="evidence" value="ECO:0007669"/>
    <property type="project" value="InterPro"/>
</dbReference>
<dbReference type="PANTHER" id="PTHR43280">
    <property type="entry name" value="ARAC-FAMILY TRANSCRIPTIONAL REGULATOR"/>
    <property type="match status" value="1"/>
</dbReference>
<sequence>MAKNKKLDVIYIIRCIFICISFCTYNDVKAQHMVARPIPFFYQLYSNEVFDIYQDRTGYLWFGMTSGLARYDGYRLHTFRSNYKHPDLLSDNRVVYITDNDRYVWIATGVGITLYDKQTWKTTKILDKKIKDLAITDIVTNPSTEEVWVAAGNHVFRCSPDGKQVVAYGLQKDSHDIGFRQLYVDRDNRLWAMTYCGLFAYDKIRNSFIKYPPMPQGATPYTMLQDKQGHYWIGTWGDGLWLFNPKASDSTCYQRQIVKISGTNAEDKIFFSMAQDDQLGYLWMLSYDELHAMKYQKGKLVPVDISGIIDSHKMFTMILKDREGNLWLGSYDMGYTIYFDHSGAVSYTLPNLKETLQHDANIVNLGYDGADMLWMGQDRYGVLLYDLKNGTMTSGSTLGLGEVSLMKRSHTGGMWLKLRNQNRLVKAVRKSHAIQLGEDVQMNAVLANPGEIVDMNEDKNGNLWILTSTNLYVRKPHAAAVYTSGKDILRPDAFTVDNKGSVWGVKGNNIYRYSFDGHSIVSRTVGNMKVLSVGELPEHLCVDKLGALWVTTSLSRLVKSDVSKTKFHSQNYSHLSDGALLSIQSSGNKIWILTNKKLLSIDIHTLRETSYEANSENIAVKAFRGSALCPDLNGGVFAGGHNGFVHIKHDPDKQELPHNFGFRVSDVLLNDMSMMFDNPDEDSHEGIIYLPADSRNIKICVASLLYAPGRIENVQYKLEGVDPDWMNLDMKNSFVFYSSLPSGKHRFMVRWQKADGSWTDAEKIMLLVRRPAFYETTTAFVIYVLLALVGIYFIVHFVRRRASLSALRHYHNQARVERLIEESHLKQQMPEMSEADKAFVKNVMNLIEKHIDDSGYGQEQLAHDLLLSRSTLYRKIKAISGMSPLDFIRNVKMKKACTMLGQHKLSISEIAYSLGFTNPKYFTKCFKDEMGQTPSEYLKQN</sequence>
<organism evidence="6 7">
    <name type="scientific">Segatella copri</name>
    <dbReference type="NCBI Taxonomy" id="165179"/>
    <lineage>
        <taxon>Bacteria</taxon>
        <taxon>Pseudomonadati</taxon>
        <taxon>Bacteroidota</taxon>
        <taxon>Bacteroidia</taxon>
        <taxon>Bacteroidales</taxon>
        <taxon>Prevotellaceae</taxon>
        <taxon>Segatella</taxon>
    </lineage>
</organism>
<feature type="transmembrane region" description="Helical" evidence="4">
    <location>
        <begin position="780"/>
        <end position="798"/>
    </location>
</feature>
<dbReference type="InterPro" id="IPR011123">
    <property type="entry name" value="Y_Y_Y"/>
</dbReference>
<feature type="domain" description="HTH araC/xylS-type" evidence="5">
    <location>
        <begin position="841"/>
        <end position="940"/>
    </location>
</feature>
<evidence type="ECO:0000313" key="7">
    <source>
        <dbReference type="Proteomes" id="UP000215155"/>
    </source>
</evidence>
<dbReference type="Proteomes" id="UP000215155">
    <property type="component" value="Unassembled WGS sequence"/>
</dbReference>
<dbReference type="PRINTS" id="PR00032">
    <property type="entry name" value="HTHARAC"/>
</dbReference>
<evidence type="ECO:0000256" key="2">
    <source>
        <dbReference type="ARBA" id="ARBA00023125"/>
    </source>
</evidence>
<dbReference type="Pfam" id="PF07494">
    <property type="entry name" value="Reg_prop"/>
    <property type="match status" value="2"/>
</dbReference>
<dbReference type="InterPro" id="IPR009057">
    <property type="entry name" value="Homeodomain-like_sf"/>
</dbReference>
<evidence type="ECO:0000256" key="1">
    <source>
        <dbReference type="ARBA" id="ARBA00023015"/>
    </source>
</evidence>
<dbReference type="Gene3D" id="2.130.10.10">
    <property type="entry name" value="YVTN repeat-like/Quinoprotein amine dehydrogenase"/>
    <property type="match status" value="2"/>
</dbReference>
<dbReference type="EMBL" id="NMPZ01000011">
    <property type="protein sequence ID" value="OXL43910.1"/>
    <property type="molecule type" value="Genomic_DNA"/>
</dbReference>
<name>A0AA91TJ90_9BACT</name>
<accession>A0AA91TJ90</accession>
<dbReference type="SUPFAM" id="SSF63829">
    <property type="entry name" value="Calcium-dependent phosphotriesterase"/>
    <property type="match status" value="2"/>
</dbReference>
<dbReference type="InterPro" id="IPR013783">
    <property type="entry name" value="Ig-like_fold"/>
</dbReference>
<dbReference type="Pfam" id="PF12833">
    <property type="entry name" value="HTH_18"/>
    <property type="match status" value="1"/>
</dbReference>
<dbReference type="SMART" id="SM00342">
    <property type="entry name" value="HTH_ARAC"/>
    <property type="match status" value="1"/>
</dbReference>
<dbReference type="GO" id="GO:0003700">
    <property type="term" value="F:DNA-binding transcription factor activity"/>
    <property type="evidence" value="ECO:0007669"/>
    <property type="project" value="InterPro"/>
</dbReference>
<reference evidence="6 7" key="1">
    <citation type="submission" date="2017-07" db="EMBL/GenBank/DDBJ databases">
        <title>Draft genome sequence of Prevotella copri isolated from the gut of healthy adult Indian.</title>
        <authorList>
            <person name="Das B."/>
            <person name="Bag S."/>
            <person name="Ghosh T.S."/>
        </authorList>
    </citation>
    <scope>NUCLEOTIDE SEQUENCE [LARGE SCALE GENOMIC DNA]</scope>
    <source>
        <strain evidence="6 7">Indica</strain>
    </source>
</reference>
<dbReference type="RefSeq" id="WP_089543994.1">
    <property type="nucleotide sequence ID" value="NZ_NMPZ01000011.1"/>
</dbReference>
<dbReference type="Gene3D" id="1.10.10.60">
    <property type="entry name" value="Homeodomain-like"/>
    <property type="match status" value="1"/>
</dbReference>
<evidence type="ECO:0000256" key="3">
    <source>
        <dbReference type="ARBA" id="ARBA00023163"/>
    </source>
</evidence>
<dbReference type="InterPro" id="IPR020449">
    <property type="entry name" value="Tscrpt_reg_AraC-type_HTH"/>
</dbReference>
<comment type="caution">
    <text evidence="6">The sequence shown here is derived from an EMBL/GenBank/DDBJ whole genome shotgun (WGS) entry which is preliminary data.</text>
</comment>
<proteinExistence type="predicted"/>
<dbReference type="InterPro" id="IPR011110">
    <property type="entry name" value="Reg_prop"/>
</dbReference>
<keyword evidence="3" id="KW-0804">Transcription</keyword>
<dbReference type="InterPro" id="IPR015943">
    <property type="entry name" value="WD40/YVTN_repeat-like_dom_sf"/>
</dbReference>
<evidence type="ECO:0000259" key="5">
    <source>
        <dbReference type="PROSITE" id="PS01124"/>
    </source>
</evidence>
<dbReference type="SUPFAM" id="SSF46689">
    <property type="entry name" value="Homeodomain-like"/>
    <property type="match status" value="1"/>
</dbReference>
<keyword evidence="2" id="KW-0238">DNA-binding</keyword>
<keyword evidence="4" id="KW-0472">Membrane</keyword>
<dbReference type="Pfam" id="PF07495">
    <property type="entry name" value="Y_Y_Y"/>
    <property type="match status" value="1"/>
</dbReference>
<keyword evidence="4" id="KW-1133">Transmembrane helix</keyword>
<keyword evidence="4" id="KW-0812">Transmembrane</keyword>